<dbReference type="Proteomes" id="UP000266673">
    <property type="component" value="Unassembled WGS sequence"/>
</dbReference>
<protein>
    <submittedName>
        <fullName evidence="1">Uncharacterized protein</fullName>
    </submittedName>
</protein>
<reference evidence="1 2" key="1">
    <citation type="submission" date="2018-06" db="EMBL/GenBank/DDBJ databases">
        <title>Comparative genomics reveals the genomic features of Rhizophagus irregularis, R. cerebriforme, R. diaphanum and Gigaspora rosea, and their symbiotic lifestyle signature.</title>
        <authorList>
            <person name="Morin E."/>
            <person name="San Clemente H."/>
            <person name="Chen E.C.H."/>
            <person name="De La Providencia I."/>
            <person name="Hainaut M."/>
            <person name="Kuo A."/>
            <person name="Kohler A."/>
            <person name="Murat C."/>
            <person name="Tang N."/>
            <person name="Roy S."/>
            <person name="Loubradou J."/>
            <person name="Henrissat B."/>
            <person name="Grigoriev I.V."/>
            <person name="Corradi N."/>
            <person name="Roux C."/>
            <person name="Martin F.M."/>
        </authorList>
    </citation>
    <scope>NUCLEOTIDE SEQUENCE [LARGE SCALE GENOMIC DNA]</scope>
    <source>
        <strain evidence="1 2">DAOM 194757</strain>
    </source>
</reference>
<dbReference type="AlphaFoldDB" id="A0A397TPE9"/>
<evidence type="ECO:0000313" key="1">
    <source>
        <dbReference type="EMBL" id="RIB00064.1"/>
    </source>
</evidence>
<proteinExistence type="predicted"/>
<keyword evidence="2" id="KW-1185">Reference proteome</keyword>
<gene>
    <name evidence="1" type="ORF">C2G38_2256891</name>
</gene>
<name>A0A397TPE9_9GLOM</name>
<comment type="caution">
    <text evidence="1">The sequence shown here is derived from an EMBL/GenBank/DDBJ whole genome shotgun (WGS) entry which is preliminary data.</text>
</comment>
<evidence type="ECO:0000313" key="2">
    <source>
        <dbReference type="Proteomes" id="UP000266673"/>
    </source>
</evidence>
<dbReference type="EMBL" id="QKWP01005429">
    <property type="protein sequence ID" value="RIB00064.1"/>
    <property type="molecule type" value="Genomic_DNA"/>
</dbReference>
<organism evidence="1 2">
    <name type="scientific">Gigaspora rosea</name>
    <dbReference type="NCBI Taxonomy" id="44941"/>
    <lineage>
        <taxon>Eukaryota</taxon>
        <taxon>Fungi</taxon>
        <taxon>Fungi incertae sedis</taxon>
        <taxon>Mucoromycota</taxon>
        <taxon>Glomeromycotina</taxon>
        <taxon>Glomeromycetes</taxon>
        <taxon>Diversisporales</taxon>
        <taxon>Gigasporaceae</taxon>
        <taxon>Gigaspora</taxon>
    </lineage>
</organism>
<accession>A0A397TPE9</accession>
<sequence>MSSKMPLRFITYSTESQNHITDKVPTTKTKLQTVNLFYGWEGGNALTSLNLSWKNNLGSERRRTPR</sequence>